<dbReference type="GO" id="GO:0004029">
    <property type="term" value="F:aldehyde dehydrogenase (NAD+) activity"/>
    <property type="evidence" value="ECO:0007669"/>
    <property type="project" value="UniProtKB-EC"/>
</dbReference>
<dbReference type="Proteomes" id="UP000028045">
    <property type="component" value="Unassembled WGS sequence"/>
</dbReference>
<name>A0A084AVA9_STACB</name>
<dbReference type="FunFam" id="3.40.309.10:FF:000012">
    <property type="entry name" value="Betaine aldehyde dehydrogenase"/>
    <property type="match status" value="1"/>
</dbReference>
<keyword evidence="2 6" id="KW-0560">Oxidoreductase</keyword>
<comment type="similarity">
    <text evidence="1 6">Belongs to the aldehyde dehydrogenase family.</text>
</comment>
<dbReference type="Gene3D" id="3.40.309.10">
    <property type="entry name" value="Aldehyde Dehydrogenase, Chain A, domain 2"/>
    <property type="match status" value="1"/>
</dbReference>
<feature type="active site" evidence="5">
    <location>
        <position position="242"/>
    </location>
</feature>
<evidence type="ECO:0000256" key="6">
    <source>
        <dbReference type="RuleBase" id="RU003345"/>
    </source>
</evidence>
<gene>
    <name evidence="8" type="ORF">S7711_01693</name>
</gene>
<accession>A0A084AVA9</accession>
<dbReference type="OrthoDB" id="310895at2759"/>
<evidence type="ECO:0000256" key="1">
    <source>
        <dbReference type="ARBA" id="ARBA00009986"/>
    </source>
</evidence>
<dbReference type="EC" id="1.2.1.3" evidence="3"/>
<organism evidence="8 9">
    <name type="scientific">Stachybotrys chartarum (strain CBS 109288 / IBT 7711)</name>
    <name type="common">Toxic black mold</name>
    <name type="synonym">Stilbospora chartarum</name>
    <dbReference type="NCBI Taxonomy" id="1280523"/>
    <lineage>
        <taxon>Eukaryota</taxon>
        <taxon>Fungi</taxon>
        <taxon>Dikarya</taxon>
        <taxon>Ascomycota</taxon>
        <taxon>Pezizomycotina</taxon>
        <taxon>Sordariomycetes</taxon>
        <taxon>Hypocreomycetidae</taxon>
        <taxon>Hypocreales</taxon>
        <taxon>Stachybotryaceae</taxon>
        <taxon>Stachybotrys</taxon>
    </lineage>
</organism>
<dbReference type="InterPro" id="IPR029510">
    <property type="entry name" value="Ald_DH_CS_GLU"/>
</dbReference>
<evidence type="ECO:0000259" key="7">
    <source>
        <dbReference type="Pfam" id="PF00171"/>
    </source>
</evidence>
<dbReference type="Gene3D" id="3.40.605.10">
    <property type="entry name" value="Aldehyde Dehydrogenase, Chain A, domain 1"/>
    <property type="match status" value="1"/>
</dbReference>
<keyword evidence="9" id="KW-1185">Reference proteome</keyword>
<reference evidence="8 9" key="1">
    <citation type="journal article" date="2014" name="BMC Genomics">
        <title>Comparative genome sequencing reveals chemotype-specific gene clusters in the toxigenic black mold Stachybotrys.</title>
        <authorList>
            <person name="Semeiks J."/>
            <person name="Borek D."/>
            <person name="Otwinowski Z."/>
            <person name="Grishin N.V."/>
        </authorList>
    </citation>
    <scope>NUCLEOTIDE SEQUENCE [LARGE SCALE GENOMIC DNA]</scope>
    <source>
        <strain evidence="9">CBS 109288 / IBT 7711</strain>
    </source>
</reference>
<dbReference type="FunFam" id="3.40.605.10:FF:000001">
    <property type="entry name" value="Aldehyde dehydrogenase 1"/>
    <property type="match status" value="1"/>
</dbReference>
<dbReference type="Pfam" id="PF00171">
    <property type="entry name" value="Aldedh"/>
    <property type="match status" value="1"/>
</dbReference>
<dbReference type="InterPro" id="IPR016161">
    <property type="entry name" value="Ald_DH/histidinol_DH"/>
</dbReference>
<dbReference type="PANTHER" id="PTHR11699">
    <property type="entry name" value="ALDEHYDE DEHYDROGENASE-RELATED"/>
    <property type="match status" value="1"/>
</dbReference>
<feature type="domain" description="Aldehyde dehydrogenase" evidence="7">
    <location>
        <begin position="16"/>
        <end position="430"/>
    </location>
</feature>
<sequence>MGSPRTFYRADNPERYHDPTDESVIAQVHATGAEDVDTVVQAARDALNGPWSQLTAMERGRLLGRLADIVEANQEILAAIESWDNGKPYQHAPTGDLPEVVSVLRYYAGFADKLQGQVIETEKNKHVYTIREPIGVCGQILPWNYPLSMAAWKLAPAVATGNCVILKAAEQTPLSILYLAALVKEAGFLPGVINIINGYGRDAGAALASHEDIDKIAFTGSTETGRQIMKLASKNLKNITLETGGKSPLIVFDDADLDKAVYWGHLGIMLNSGQVCTANSRILVHEKVYDRFLELFLEKSRSAKLGDPFAEDTFQGPQVNKLQQDRVLGYIEKAKSEGASLVLGGERWAQGSKGKGYFIEPTVFTNVQSHMTIYREEIFGPVATVGSFKTEDEAVAQANDTQFGLGAALFTKDVGRIHRLTRKLHSGTAIAARPRSKTSSRLRSLIRIANPAFHKGNR</sequence>
<evidence type="ECO:0000313" key="8">
    <source>
        <dbReference type="EMBL" id="KEY69238.1"/>
    </source>
</evidence>
<protein>
    <recommendedName>
        <fullName evidence="3">aldehyde dehydrogenase (NAD(+))</fullName>
        <ecNumber evidence="3">1.2.1.3</ecNumber>
    </recommendedName>
</protein>
<evidence type="ECO:0000256" key="3">
    <source>
        <dbReference type="ARBA" id="ARBA00024226"/>
    </source>
</evidence>
<dbReference type="InterPro" id="IPR016162">
    <property type="entry name" value="Ald_DH_N"/>
</dbReference>
<evidence type="ECO:0000256" key="2">
    <source>
        <dbReference type="ARBA" id="ARBA00023002"/>
    </source>
</evidence>
<comment type="catalytic activity">
    <reaction evidence="4">
        <text>an aldehyde + NAD(+) + H2O = a carboxylate + NADH + 2 H(+)</text>
        <dbReference type="Rhea" id="RHEA:16185"/>
        <dbReference type="ChEBI" id="CHEBI:15377"/>
        <dbReference type="ChEBI" id="CHEBI:15378"/>
        <dbReference type="ChEBI" id="CHEBI:17478"/>
        <dbReference type="ChEBI" id="CHEBI:29067"/>
        <dbReference type="ChEBI" id="CHEBI:57540"/>
        <dbReference type="ChEBI" id="CHEBI:57945"/>
        <dbReference type="EC" id="1.2.1.3"/>
    </reaction>
</comment>
<proteinExistence type="inferred from homology"/>
<dbReference type="EMBL" id="KL648534">
    <property type="protein sequence ID" value="KEY69238.1"/>
    <property type="molecule type" value="Genomic_DNA"/>
</dbReference>
<dbReference type="HOGENOM" id="CLU_005391_1_0_1"/>
<dbReference type="SUPFAM" id="SSF53720">
    <property type="entry name" value="ALDH-like"/>
    <property type="match status" value="1"/>
</dbReference>
<evidence type="ECO:0000256" key="4">
    <source>
        <dbReference type="ARBA" id="ARBA00049194"/>
    </source>
</evidence>
<dbReference type="InterPro" id="IPR016163">
    <property type="entry name" value="Ald_DH_C"/>
</dbReference>
<evidence type="ECO:0000313" key="9">
    <source>
        <dbReference type="Proteomes" id="UP000028045"/>
    </source>
</evidence>
<evidence type="ECO:0000256" key="5">
    <source>
        <dbReference type="PROSITE-ProRule" id="PRU10007"/>
    </source>
</evidence>
<dbReference type="AlphaFoldDB" id="A0A084AVA9"/>
<dbReference type="InterPro" id="IPR015590">
    <property type="entry name" value="Aldehyde_DH_dom"/>
</dbReference>
<dbReference type="PROSITE" id="PS00687">
    <property type="entry name" value="ALDEHYDE_DEHYDR_GLU"/>
    <property type="match status" value="1"/>
</dbReference>